<dbReference type="Proteomes" id="UP000256964">
    <property type="component" value="Unassembled WGS sequence"/>
</dbReference>
<protein>
    <submittedName>
        <fullName evidence="2">Uncharacterized protein</fullName>
    </submittedName>
</protein>
<dbReference type="OrthoDB" id="3260393at2759"/>
<feature type="compositionally biased region" description="Basic and acidic residues" evidence="1">
    <location>
        <begin position="26"/>
        <end position="39"/>
    </location>
</feature>
<gene>
    <name evidence="2" type="ORF">OH76DRAFT_1467227</name>
</gene>
<feature type="region of interest" description="Disordered" evidence="1">
    <location>
        <begin position="247"/>
        <end position="326"/>
    </location>
</feature>
<evidence type="ECO:0000313" key="2">
    <source>
        <dbReference type="EMBL" id="RDX41378.1"/>
    </source>
</evidence>
<feature type="compositionally biased region" description="Polar residues" evidence="1">
    <location>
        <begin position="272"/>
        <end position="285"/>
    </location>
</feature>
<organism evidence="2 3">
    <name type="scientific">Lentinus brumalis</name>
    <dbReference type="NCBI Taxonomy" id="2498619"/>
    <lineage>
        <taxon>Eukaryota</taxon>
        <taxon>Fungi</taxon>
        <taxon>Dikarya</taxon>
        <taxon>Basidiomycota</taxon>
        <taxon>Agaricomycotina</taxon>
        <taxon>Agaricomycetes</taxon>
        <taxon>Polyporales</taxon>
        <taxon>Polyporaceae</taxon>
        <taxon>Lentinus</taxon>
    </lineage>
</organism>
<feature type="region of interest" description="Disordered" evidence="1">
    <location>
        <begin position="155"/>
        <end position="185"/>
    </location>
</feature>
<dbReference type="EMBL" id="KZ857514">
    <property type="protein sequence ID" value="RDX41378.1"/>
    <property type="molecule type" value="Genomic_DNA"/>
</dbReference>
<feature type="compositionally biased region" description="Acidic residues" evidence="1">
    <location>
        <begin position="312"/>
        <end position="322"/>
    </location>
</feature>
<feature type="region of interest" description="Disordered" evidence="1">
    <location>
        <begin position="1"/>
        <end position="53"/>
    </location>
</feature>
<name>A0A371CM79_9APHY</name>
<keyword evidence="3" id="KW-1185">Reference proteome</keyword>
<feature type="compositionally biased region" description="Polar residues" evidence="1">
    <location>
        <begin position="7"/>
        <end position="25"/>
    </location>
</feature>
<evidence type="ECO:0000256" key="1">
    <source>
        <dbReference type="SAM" id="MobiDB-lite"/>
    </source>
</evidence>
<dbReference type="AlphaFoldDB" id="A0A371CM79"/>
<accession>A0A371CM79</accession>
<sequence length="401" mass="43770">MFAQYSPLFTSGLLSESNTPSTSRRPSLEMRPKDPRESLPVDASIDSIYESSTSTPESDALFLTIMPSRRRAQAGNSFLSLDLAESQSMRSMSLRRKDTITTRATTHFGRSVPASPTMSYVASLLSAERRSLAHSPPMPFASFSHFGPAPLSRKSLMRHSSREGLPGAKPVPSSQPPAVPQKRSRPSDLSITLSACFSPLAGSSSYSCHRAAHSEPSILSPISPLLSPEERSYFAFSPSSSPPATMTSFHYSFEEPPHSAPVATPLQARPSMRSTASVRTRQVNRSAALAALEGRVRKQRPRSRPSNFMSMSDDEDDLDLDGNDTPVTSTPAPPALLEVLHEEEDVVVPSFAVKRLSSPPSSKKSRSRRGTLESLLTPLANFIDFRDDDGSRSWRSFVEIS</sequence>
<dbReference type="STRING" id="139420.A0A371CM79"/>
<proteinExistence type="predicted"/>
<reference evidence="2 3" key="1">
    <citation type="journal article" date="2018" name="Biotechnol. Biofuels">
        <title>Integrative visual omics of the white-rot fungus Polyporus brumalis exposes the biotechnological potential of its oxidative enzymes for delignifying raw plant biomass.</title>
        <authorList>
            <person name="Miyauchi S."/>
            <person name="Rancon A."/>
            <person name="Drula E."/>
            <person name="Hage H."/>
            <person name="Chaduli D."/>
            <person name="Favel A."/>
            <person name="Grisel S."/>
            <person name="Henrissat B."/>
            <person name="Herpoel-Gimbert I."/>
            <person name="Ruiz-Duenas F.J."/>
            <person name="Chevret D."/>
            <person name="Hainaut M."/>
            <person name="Lin J."/>
            <person name="Wang M."/>
            <person name="Pangilinan J."/>
            <person name="Lipzen A."/>
            <person name="Lesage-Meessen L."/>
            <person name="Navarro D."/>
            <person name="Riley R."/>
            <person name="Grigoriev I.V."/>
            <person name="Zhou S."/>
            <person name="Raouche S."/>
            <person name="Rosso M.N."/>
        </authorList>
    </citation>
    <scope>NUCLEOTIDE SEQUENCE [LARGE SCALE GENOMIC DNA]</scope>
    <source>
        <strain evidence="2 3">BRFM 1820</strain>
    </source>
</reference>
<evidence type="ECO:0000313" key="3">
    <source>
        <dbReference type="Proteomes" id="UP000256964"/>
    </source>
</evidence>